<reference evidence="3" key="1">
    <citation type="journal article" date="2019" name="Int. J. Syst. Evol. Microbiol.">
        <title>The Global Catalogue of Microorganisms (GCM) 10K type strain sequencing project: providing services to taxonomists for standard genome sequencing and annotation.</title>
        <authorList>
            <consortium name="The Broad Institute Genomics Platform"/>
            <consortium name="The Broad Institute Genome Sequencing Center for Infectious Disease"/>
            <person name="Wu L."/>
            <person name="Ma J."/>
        </authorList>
    </citation>
    <scope>NUCLEOTIDE SEQUENCE [LARGE SCALE GENOMIC DNA]</scope>
    <source>
        <strain evidence="3">CGMCC 1.15928</strain>
    </source>
</reference>
<dbReference type="InterPro" id="IPR044855">
    <property type="entry name" value="CoA-Trfase_III_dom3_sf"/>
</dbReference>
<dbReference type="InterPro" id="IPR050509">
    <property type="entry name" value="CoA-transferase_III"/>
</dbReference>
<evidence type="ECO:0000313" key="2">
    <source>
        <dbReference type="EMBL" id="GGB58916.1"/>
    </source>
</evidence>
<keyword evidence="3" id="KW-1185">Reference proteome</keyword>
<accession>A0ABQ1J3C8</accession>
<dbReference type="Proteomes" id="UP000628854">
    <property type="component" value="Unassembled WGS sequence"/>
</dbReference>
<sequence length="365" mass="38792">MASGPLTGVKIVEFQGIGPGPFCGMLLSDLGADVVRIDRSGGGGRAATPANVESRGRRSIALNLKDPADVETALKLIEKADGLIEGFRPGVMERLGLGPDVALDRNPKLAYGRMTGWGQTGPLSHAAGHDLNYIALTGALGAMGRKGERPYPPLNLIGDYGGGALYLAFGLLAAILHARSSGEGQVVDVAMTDGAASLTSMFYGMKAMGVWSDEREANLLDGGAHFYDCYETSDGKYVSIGSIEPQFYALLLEKAGLSDPGFKEQMNRKAWPQLSAKIAEAIKTKTRDEWCDIMEGTDVCFAPVLSLAEAPKHPHNVARETFIEIEGVVQPAPAPRFSKTPGKVQRAPASPGAHTDEILQDWKIA</sequence>
<dbReference type="RefSeq" id="WP_084393824.1">
    <property type="nucleotide sequence ID" value="NZ_BMKF01000001.1"/>
</dbReference>
<dbReference type="EMBL" id="BMKF01000001">
    <property type="protein sequence ID" value="GGB58916.1"/>
    <property type="molecule type" value="Genomic_DNA"/>
</dbReference>
<proteinExistence type="predicted"/>
<dbReference type="Gene3D" id="3.40.50.10540">
    <property type="entry name" value="Crotonobetainyl-coa:carnitine coa-transferase, domain 1"/>
    <property type="match status" value="1"/>
</dbReference>
<evidence type="ECO:0000256" key="1">
    <source>
        <dbReference type="SAM" id="MobiDB-lite"/>
    </source>
</evidence>
<name>A0ABQ1J3C8_9PROT</name>
<dbReference type="SUPFAM" id="SSF89796">
    <property type="entry name" value="CoA-transferase family III (CaiB/BaiF)"/>
    <property type="match status" value="1"/>
</dbReference>
<feature type="region of interest" description="Disordered" evidence="1">
    <location>
        <begin position="334"/>
        <end position="355"/>
    </location>
</feature>
<dbReference type="PANTHER" id="PTHR48228:SF5">
    <property type="entry name" value="ALPHA-METHYLACYL-COA RACEMASE"/>
    <property type="match status" value="1"/>
</dbReference>
<gene>
    <name evidence="2" type="ORF">GCM10011503_04160</name>
</gene>
<dbReference type="InterPro" id="IPR003673">
    <property type="entry name" value="CoA-Trfase_fam_III"/>
</dbReference>
<dbReference type="InterPro" id="IPR023606">
    <property type="entry name" value="CoA-Trfase_III_dom_1_sf"/>
</dbReference>
<dbReference type="PANTHER" id="PTHR48228">
    <property type="entry name" value="SUCCINYL-COA--D-CITRAMALATE COA-TRANSFERASE"/>
    <property type="match status" value="1"/>
</dbReference>
<organism evidence="2 3">
    <name type="scientific">Henriciella pelagia</name>
    <dbReference type="NCBI Taxonomy" id="1977912"/>
    <lineage>
        <taxon>Bacteria</taxon>
        <taxon>Pseudomonadati</taxon>
        <taxon>Pseudomonadota</taxon>
        <taxon>Alphaproteobacteria</taxon>
        <taxon>Hyphomonadales</taxon>
        <taxon>Hyphomonadaceae</taxon>
        <taxon>Henriciella</taxon>
    </lineage>
</organism>
<evidence type="ECO:0000313" key="3">
    <source>
        <dbReference type="Proteomes" id="UP000628854"/>
    </source>
</evidence>
<protein>
    <submittedName>
        <fullName evidence="2">Alpha-methylacyl-CoA racemase</fullName>
    </submittedName>
</protein>
<dbReference type="Gene3D" id="3.30.1540.10">
    <property type="entry name" value="formyl-coa transferase, domain 3"/>
    <property type="match status" value="1"/>
</dbReference>
<dbReference type="Pfam" id="PF02515">
    <property type="entry name" value="CoA_transf_3"/>
    <property type="match status" value="1"/>
</dbReference>
<comment type="caution">
    <text evidence="2">The sequence shown here is derived from an EMBL/GenBank/DDBJ whole genome shotgun (WGS) entry which is preliminary data.</text>
</comment>